<dbReference type="EC" id="2.6.1.42" evidence="17"/>
<keyword evidence="7 17" id="KW-0032">Aminotransferase</keyword>
<comment type="pathway">
    <text evidence="5 17">Amino-acid biosynthesis; L-leucine biosynthesis; L-leucine from 3-methyl-2-oxobutanoate: step 4/4.</text>
</comment>
<evidence type="ECO:0000256" key="17">
    <source>
        <dbReference type="RuleBase" id="RU364094"/>
    </source>
</evidence>
<evidence type="ECO:0000256" key="8">
    <source>
        <dbReference type="ARBA" id="ARBA00022605"/>
    </source>
</evidence>
<dbReference type="CDD" id="cd00449">
    <property type="entry name" value="PLPDE_IV"/>
    <property type="match status" value="1"/>
</dbReference>
<dbReference type="Proteomes" id="UP000233597">
    <property type="component" value="Unassembled WGS sequence"/>
</dbReference>
<reference evidence="18 20" key="2">
    <citation type="submission" date="2017-10" db="EMBL/GenBank/DDBJ databases">
        <title>Biodiversity and function of Thalassospira species in the particle-attached aromatic-hydrocarbon-degrading consortia from the surface seawater of the China South Sea.</title>
        <authorList>
            <person name="Dong C."/>
            <person name="Liu R."/>
            <person name="Shao Z."/>
        </authorList>
    </citation>
    <scope>NUCLEOTIDE SEQUENCE [LARGE SCALE GENOMIC DNA]</scope>
    <source>
        <strain evidence="18 20">CSC3H3</strain>
    </source>
</reference>
<protein>
    <recommendedName>
        <fullName evidence="17">Branched-chain-amino-acid aminotransferase</fullName>
        <shortName evidence="17">BCAT</shortName>
        <ecNumber evidence="17">2.6.1.42</ecNumber>
    </recommendedName>
</protein>
<dbReference type="InterPro" id="IPR043132">
    <property type="entry name" value="BCAT-like_C"/>
</dbReference>
<evidence type="ECO:0000256" key="5">
    <source>
        <dbReference type="ARBA" id="ARBA00005072"/>
    </source>
</evidence>
<dbReference type="KEGG" id="thac:CSC3H3_15600"/>
<comment type="catalytic activity">
    <reaction evidence="14 17">
        <text>L-leucine + 2-oxoglutarate = 4-methyl-2-oxopentanoate + L-glutamate</text>
        <dbReference type="Rhea" id="RHEA:18321"/>
        <dbReference type="ChEBI" id="CHEBI:16810"/>
        <dbReference type="ChEBI" id="CHEBI:17865"/>
        <dbReference type="ChEBI" id="CHEBI:29985"/>
        <dbReference type="ChEBI" id="CHEBI:57427"/>
        <dbReference type="EC" id="2.6.1.42"/>
    </reaction>
</comment>
<keyword evidence="8 17" id="KW-0028">Amino-acid biosynthesis</keyword>
<comment type="function">
    <text evidence="2 17">Acts on leucine, isoleucine and valine.</text>
</comment>
<dbReference type="RefSeq" id="WP_101264961.1">
    <property type="nucleotide sequence ID" value="NZ_CP024199.1"/>
</dbReference>
<dbReference type="InterPro" id="IPR001544">
    <property type="entry name" value="Aminotrans_IV"/>
</dbReference>
<dbReference type="NCBIfam" id="NF005146">
    <property type="entry name" value="PRK06606.1"/>
    <property type="match status" value="1"/>
</dbReference>
<keyword evidence="11 17" id="KW-0100">Branched-chain amino acid biosynthesis</keyword>
<dbReference type="InterPro" id="IPR036038">
    <property type="entry name" value="Aminotransferase-like"/>
</dbReference>
<evidence type="ECO:0000256" key="2">
    <source>
        <dbReference type="ARBA" id="ARBA00003109"/>
    </source>
</evidence>
<dbReference type="PROSITE" id="PS00770">
    <property type="entry name" value="AA_TRANSFER_CLASS_4"/>
    <property type="match status" value="1"/>
</dbReference>
<comment type="pathway">
    <text evidence="3 17">Amino-acid biosynthesis; L-isoleucine biosynthesis; L-isoleucine from 2-oxobutanoate: step 4/4.</text>
</comment>
<evidence type="ECO:0000256" key="9">
    <source>
        <dbReference type="ARBA" id="ARBA00022679"/>
    </source>
</evidence>
<evidence type="ECO:0000256" key="12">
    <source>
        <dbReference type="ARBA" id="ARBA00048212"/>
    </source>
</evidence>
<dbReference type="Pfam" id="PF01063">
    <property type="entry name" value="Aminotran_4"/>
    <property type="match status" value="1"/>
</dbReference>
<evidence type="ECO:0000256" key="1">
    <source>
        <dbReference type="ARBA" id="ARBA00001933"/>
    </source>
</evidence>
<comment type="cofactor">
    <cofactor evidence="1 16">
        <name>pyridoxal 5'-phosphate</name>
        <dbReference type="ChEBI" id="CHEBI:597326"/>
    </cofactor>
</comment>
<dbReference type="NCBIfam" id="TIGR01122">
    <property type="entry name" value="ilvE_I"/>
    <property type="match status" value="1"/>
</dbReference>
<dbReference type="SUPFAM" id="SSF56752">
    <property type="entry name" value="D-aminoacid aminotransferase-like PLP-dependent enzymes"/>
    <property type="match status" value="1"/>
</dbReference>
<evidence type="ECO:0000313" key="19">
    <source>
        <dbReference type="EMBL" id="PKR55118.1"/>
    </source>
</evidence>
<dbReference type="InterPro" id="IPR043131">
    <property type="entry name" value="BCAT-like_N"/>
</dbReference>
<evidence type="ECO:0000256" key="16">
    <source>
        <dbReference type="RuleBase" id="RU004516"/>
    </source>
</evidence>
<keyword evidence="9 17" id="KW-0808">Transferase</keyword>
<dbReference type="InterPro" id="IPR005785">
    <property type="entry name" value="B_amino_transI"/>
</dbReference>
<evidence type="ECO:0000313" key="18">
    <source>
        <dbReference type="EMBL" id="AUG53985.1"/>
    </source>
</evidence>
<comment type="similarity">
    <text evidence="6 15">Belongs to the class-IV pyridoxal-phosphate-dependent aminotransferase family.</text>
</comment>
<dbReference type="GO" id="GO:0009098">
    <property type="term" value="P:L-leucine biosynthetic process"/>
    <property type="evidence" value="ECO:0007669"/>
    <property type="project" value="UniProtKB-UniPathway"/>
</dbReference>
<dbReference type="NCBIfam" id="NF005726">
    <property type="entry name" value="PRK07544.1"/>
    <property type="match status" value="1"/>
</dbReference>
<dbReference type="GO" id="GO:0009099">
    <property type="term" value="P:L-valine biosynthetic process"/>
    <property type="evidence" value="ECO:0007669"/>
    <property type="project" value="UniProtKB-UniPathway"/>
</dbReference>
<evidence type="ECO:0000256" key="13">
    <source>
        <dbReference type="ARBA" id="ARBA00048798"/>
    </source>
</evidence>
<dbReference type="Gene3D" id="3.20.10.10">
    <property type="entry name" value="D-amino Acid Aminotransferase, subunit A, domain 2"/>
    <property type="match status" value="1"/>
</dbReference>
<reference evidence="19 21" key="1">
    <citation type="submission" date="2017-09" db="EMBL/GenBank/DDBJ databases">
        <title>Biodiversity and function of Thalassospira species in the particle-attached aromatic-hydrocarbon-degrading consortia from the surface seawater of the South China Sea.</title>
        <authorList>
            <person name="Dong C."/>
            <person name="Liu R."/>
            <person name="Shao Z."/>
        </authorList>
    </citation>
    <scope>NUCLEOTIDE SEQUENCE [LARGE SCALE GENOMIC DNA]</scope>
    <source>
        <strain evidence="19 21">CSC1P2</strain>
    </source>
</reference>
<comment type="catalytic activity">
    <reaction evidence="12 17">
        <text>L-valine + 2-oxoglutarate = 3-methyl-2-oxobutanoate + L-glutamate</text>
        <dbReference type="Rhea" id="RHEA:24813"/>
        <dbReference type="ChEBI" id="CHEBI:11851"/>
        <dbReference type="ChEBI" id="CHEBI:16810"/>
        <dbReference type="ChEBI" id="CHEBI:29985"/>
        <dbReference type="ChEBI" id="CHEBI:57762"/>
        <dbReference type="EC" id="2.6.1.42"/>
    </reaction>
</comment>
<dbReference type="PANTHER" id="PTHR42743:SF11">
    <property type="entry name" value="AMINODEOXYCHORISMATE LYASE"/>
    <property type="match status" value="1"/>
</dbReference>
<evidence type="ECO:0000256" key="3">
    <source>
        <dbReference type="ARBA" id="ARBA00004824"/>
    </source>
</evidence>
<dbReference type="PANTHER" id="PTHR42743">
    <property type="entry name" value="AMINO-ACID AMINOTRANSFERASE"/>
    <property type="match status" value="1"/>
</dbReference>
<dbReference type="InterPro" id="IPR018300">
    <property type="entry name" value="Aminotrans_IV_CS"/>
</dbReference>
<keyword evidence="20" id="KW-1185">Reference proteome</keyword>
<accession>A0A2N3KX67</accession>
<evidence type="ECO:0000313" key="20">
    <source>
        <dbReference type="Proteomes" id="UP000233458"/>
    </source>
</evidence>
<dbReference type="EMBL" id="CP024199">
    <property type="protein sequence ID" value="AUG53985.1"/>
    <property type="molecule type" value="Genomic_DNA"/>
</dbReference>
<dbReference type="AlphaFoldDB" id="A0A2N3KX67"/>
<sequence>MTTPTFDNRDGFIWFNGELKPWRESTLHVLSHALHYASAVFEGERSYNGKVFKLAEHGERLIKSGKILDMTIPYSSAELDAAVMETLKANNISDGYVRRIAWRGSEMMGVAAQTTKINVAIATWQWPSYFKPEERLKGIRLDLSKWARPAPNTAPTDAKAAGLYMICTMSKHDAERKGYADAMLLDYRGHVAEATGANVFFAKDGKLHTPTPDCFLNGITRRTVIDLAKARGIEVIERTILPEEMADFEECFLTGTAAEVTPVSEIGQYKFTPGQICKTLMEDYMALVTGQKEAVAAE</sequence>
<evidence type="ECO:0000256" key="11">
    <source>
        <dbReference type="ARBA" id="ARBA00023304"/>
    </source>
</evidence>
<dbReference type="GO" id="GO:0009097">
    <property type="term" value="P:isoleucine biosynthetic process"/>
    <property type="evidence" value="ECO:0007669"/>
    <property type="project" value="UniProtKB-UniPathway"/>
</dbReference>
<organism evidence="19 21">
    <name type="scientific">Thalassospira marina</name>
    <dbReference type="NCBI Taxonomy" id="2048283"/>
    <lineage>
        <taxon>Bacteria</taxon>
        <taxon>Pseudomonadati</taxon>
        <taxon>Pseudomonadota</taxon>
        <taxon>Alphaproteobacteria</taxon>
        <taxon>Rhodospirillales</taxon>
        <taxon>Thalassospiraceae</taxon>
        <taxon>Thalassospira</taxon>
    </lineage>
</organism>
<evidence type="ECO:0000256" key="15">
    <source>
        <dbReference type="RuleBase" id="RU004106"/>
    </source>
</evidence>
<comment type="catalytic activity">
    <reaction evidence="13 17">
        <text>L-isoleucine + 2-oxoglutarate = (S)-3-methyl-2-oxopentanoate + L-glutamate</text>
        <dbReference type="Rhea" id="RHEA:24801"/>
        <dbReference type="ChEBI" id="CHEBI:16810"/>
        <dbReference type="ChEBI" id="CHEBI:29985"/>
        <dbReference type="ChEBI" id="CHEBI:35146"/>
        <dbReference type="ChEBI" id="CHEBI:58045"/>
        <dbReference type="EC" id="2.6.1.42"/>
    </reaction>
</comment>
<name>A0A2N3KX67_9PROT</name>
<dbReference type="EMBL" id="NWTK01000003">
    <property type="protein sequence ID" value="PKR55118.1"/>
    <property type="molecule type" value="Genomic_DNA"/>
</dbReference>
<comment type="pathway">
    <text evidence="4 17">Amino-acid biosynthesis; L-valine biosynthesis; L-valine from pyruvate: step 4/4.</text>
</comment>
<dbReference type="UniPathway" id="UPA00047">
    <property type="reaction ID" value="UER00058"/>
</dbReference>
<evidence type="ECO:0000256" key="6">
    <source>
        <dbReference type="ARBA" id="ARBA00009320"/>
    </source>
</evidence>
<dbReference type="FunFam" id="3.20.10.10:FF:000002">
    <property type="entry name" value="D-alanine aminotransferase"/>
    <property type="match status" value="1"/>
</dbReference>
<dbReference type="GO" id="GO:0004084">
    <property type="term" value="F:branched-chain-amino-acid transaminase activity"/>
    <property type="evidence" value="ECO:0007669"/>
    <property type="project" value="UniProtKB-EC"/>
</dbReference>
<dbReference type="UniPathway" id="UPA00048">
    <property type="reaction ID" value="UER00073"/>
</dbReference>
<dbReference type="OrthoDB" id="21319at2"/>
<evidence type="ECO:0000313" key="21">
    <source>
        <dbReference type="Proteomes" id="UP000233597"/>
    </source>
</evidence>
<dbReference type="Gene3D" id="3.30.470.10">
    <property type="match status" value="1"/>
</dbReference>
<evidence type="ECO:0000256" key="4">
    <source>
        <dbReference type="ARBA" id="ARBA00004931"/>
    </source>
</evidence>
<evidence type="ECO:0000256" key="10">
    <source>
        <dbReference type="ARBA" id="ARBA00022898"/>
    </source>
</evidence>
<keyword evidence="10 16" id="KW-0663">Pyridoxal phosphate</keyword>
<evidence type="ECO:0000256" key="7">
    <source>
        <dbReference type="ARBA" id="ARBA00022576"/>
    </source>
</evidence>
<evidence type="ECO:0000256" key="14">
    <source>
        <dbReference type="ARBA" id="ARBA00049229"/>
    </source>
</evidence>
<gene>
    <name evidence="17" type="primary">ilvE</name>
    <name evidence="19" type="ORF">COO20_06985</name>
    <name evidence="18" type="ORF">CSC3H3_15600</name>
</gene>
<dbReference type="InterPro" id="IPR050571">
    <property type="entry name" value="Class-IV_PLP-Dep_Aminotrnsfr"/>
</dbReference>
<dbReference type="Proteomes" id="UP000233458">
    <property type="component" value="Chromosome"/>
</dbReference>
<proteinExistence type="inferred from homology"/>
<dbReference type="UniPathway" id="UPA00049">
    <property type="reaction ID" value="UER00062"/>
</dbReference>